<reference evidence="1 2" key="1">
    <citation type="journal article" date="2016" name="Sci. Rep.">
        <title>A novel ammonia-oxidizing archaeon from wastewater treatment plant: Its enrichment, physiological and genomic characteristics.</title>
        <authorList>
            <person name="Li Y."/>
            <person name="Ding K."/>
            <person name="Wen X."/>
            <person name="Zhang B."/>
            <person name="Shen B."/>
            <person name="Yang Y."/>
        </authorList>
    </citation>
    <scope>NUCLEOTIDE SEQUENCE [LARGE SCALE GENOMIC DNA]</scope>
    <source>
        <strain evidence="1 2">SAT1</strain>
    </source>
</reference>
<evidence type="ECO:0000313" key="2">
    <source>
        <dbReference type="Proteomes" id="UP000266745"/>
    </source>
</evidence>
<accession>A0A3G1B9E5</accession>
<dbReference type="Proteomes" id="UP000266745">
    <property type="component" value="Chromosome"/>
</dbReference>
<evidence type="ECO:0000313" key="1">
    <source>
        <dbReference type="EMBL" id="AJZ76761.1"/>
    </source>
</evidence>
<name>A0A3G1B9E5_9ARCH</name>
<organism evidence="1 2">
    <name type="scientific">Candidatus Nitrosotenuis cloacae</name>
    <dbReference type="NCBI Taxonomy" id="1603555"/>
    <lineage>
        <taxon>Archaea</taxon>
        <taxon>Nitrososphaerota</taxon>
        <taxon>Candidatus Nitrosotenuis</taxon>
    </lineage>
</organism>
<dbReference type="AlphaFoldDB" id="A0A3G1B9E5"/>
<keyword evidence="2" id="KW-1185">Reference proteome</keyword>
<dbReference type="KEGG" id="tah:SU86_009255"/>
<protein>
    <submittedName>
        <fullName evidence="1">Uncharacterized protein</fullName>
    </submittedName>
</protein>
<dbReference type="EMBL" id="CP011097">
    <property type="protein sequence ID" value="AJZ76761.1"/>
    <property type="molecule type" value="Genomic_DNA"/>
</dbReference>
<gene>
    <name evidence="1" type="ORF">SU86_009255</name>
</gene>
<proteinExistence type="predicted"/>
<sequence length="231" mass="26353">MIPDGTMDFEYDYPRSSLDGPNPGVASRGVFKVADGIDYIDLLKRKTVSKSEFAPGGFYGMGIAEGTMWKLRYFLSFPSEYELGPLNFGTLTKILKGRLHSKVEDFIWSGYGKLTTLPPGMVADDVIAALTADKKLRELLMHSLLKEQVITISVYKPKAKVDYEISRIVKDDSYWYKYKPKKESHAKIVITSEWKTQKDLFMDPQTLEAYQRIGQTIKSTVEKLKYHLVKN</sequence>